<comment type="caution">
    <text evidence="1">The sequence shown here is derived from an EMBL/GenBank/DDBJ whole genome shotgun (WGS) entry which is preliminary data.</text>
</comment>
<accession>A0AAW3D962</accession>
<dbReference type="Proteomes" id="UP000029117">
    <property type="component" value="Unassembled WGS sequence"/>
</dbReference>
<evidence type="ECO:0000313" key="1">
    <source>
        <dbReference type="EMBL" id="KFJ42291.1"/>
    </source>
</evidence>
<sequence>MISISFIKYIEARICNPRDEEGHCTYWGAIKISDWSSKPQAQKNGWIEKENIKNWQSPLDLASVTRISSGEPLYETIYVSQSKMWPEIQKLYKEQQA</sequence>
<organism evidence="1 2">
    <name type="scientific">Francisella philomiragia</name>
    <dbReference type="NCBI Taxonomy" id="28110"/>
    <lineage>
        <taxon>Bacteria</taxon>
        <taxon>Pseudomonadati</taxon>
        <taxon>Pseudomonadota</taxon>
        <taxon>Gammaproteobacteria</taxon>
        <taxon>Thiotrichales</taxon>
        <taxon>Francisellaceae</taxon>
        <taxon>Francisella</taxon>
    </lineage>
</organism>
<dbReference type="RefSeq" id="WP_035735991.1">
    <property type="nucleotide sequence ID" value="NZ_JACTRV010000002.1"/>
</dbReference>
<evidence type="ECO:0000313" key="2">
    <source>
        <dbReference type="Proteomes" id="UP000029117"/>
    </source>
</evidence>
<gene>
    <name evidence="1" type="ORF">DR78_7</name>
</gene>
<reference evidence="1 2" key="1">
    <citation type="submission" date="2014-04" db="EMBL/GenBank/DDBJ databases">
        <authorList>
            <person name="Bishop-Lilly K.A."/>
            <person name="Broomall S.M."/>
            <person name="Chain P.S."/>
            <person name="Chertkov O."/>
            <person name="Coyne S.R."/>
            <person name="Daligault H.E."/>
            <person name="Davenport K.W."/>
            <person name="Erkkila T."/>
            <person name="Frey K.G."/>
            <person name="Gibbons H.S."/>
            <person name="Gu W."/>
            <person name="Jaissle J."/>
            <person name="Johnson S.L."/>
            <person name="Koroleva G.I."/>
            <person name="Ladner J.T."/>
            <person name="Lo C.-C."/>
            <person name="Minogue T.D."/>
            <person name="Munk C."/>
            <person name="Palacios G.F."/>
            <person name="Redden C.L."/>
            <person name="Rosenzweig C.N."/>
            <person name="Scholz M.B."/>
            <person name="Teshima H."/>
            <person name="Xu Y."/>
        </authorList>
    </citation>
    <scope>NUCLEOTIDE SEQUENCE [LARGE SCALE GENOMIC DNA]</scope>
    <source>
        <strain evidence="1 2">FAJ</strain>
    </source>
</reference>
<protein>
    <submittedName>
        <fullName evidence="1">Uncharacterized protein</fullName>
    </submittedName>
</protein>
<dbReference type="AlphaFoldDB" id="A0AAW3D962"/>
<name>A0AAW3D962_9GAMM</name>
<proteinExistence type="predicted"/>
<dbReference type="EMBL" id="JOUE01000006">
    <property type="protein sequence ID" value="KFJ42291.1"/>
    <property type="molecule type" value="Genomic_DNA"/>
</dbReference>